<sequence>MDQLLGQLPQDSSVTYSEKVITLTPSAPANGAAAGAKAASPTGPRKSAKGGFVPEGAYPLDGERTVEKAREHYERCTRESLVKIHQAKFPTESVSRHVKPDLIADILQRITLPTWSKPDLIAEATKYDVKIGARTTKDQLALGIVTQLRARGLINAKARGVAASPSSTASSSSSSSSAATPAAPAVPTPGAVLAPAPAPIASQPSAQAQTTLTRPTPPTAQSLFTTPLELAPAPPTSSSSSPSLSSSPLGSGGRSMVKEERSSKRKEKDSSKEKEKEKRPRKKSKNTDATATPTDDQLGAGRTSQPSFVIDVVSLVDQVKRSGSAPPVATDPANLEPERAMRLQTLDLIELLLNVGATAPNDMAFLAGQLKPHIQREKAALASGTQWVDAHKRTLEKRQLKRNRDKAQRKLEQAQAAMAECNQQLASLRDA</sequence>
<feature type="coiled-coil region" evidence="1">
    <location>
        <begin position="390"/>
        <end position="431"/>
    </location>
</feature>
<dbReference type="EMBL" id="KB008108">
    <property type="protein sequence ID" value="ELR12552.1"/>
    <property type="molecule type" value="Genomic_DNA"/>
</dbReference>
<feature type="region of interest" description="Disordered" evidence="2">
    <location>
        <begin position="158"/>
        <end position="305"/>
    </location>
</feature>
<evidence type="ECO:0000313" key="3">
    <source>
        <dbReference type="EMBL" id="ELR12552.1"/>
    </source>
</evidence>
<feature type="compositionally biased region" description="Low complexity" evidence="2">
    <location>
        <begin position="225"/>
        <end position="249"/>
    </location>
</feature>
<accession>L8GHV2</accession>
<feature type="compositionally biased region" description="Basic and acidic residues" evidence="2">
    <location>
        <begin position="256"/>
        <end position="278"/>
    </location>
</feature>
<dbReference type="RefSeq" id="XP_004334565.1">
    <property type="nucleotide sequence ID" value="XM_004334517.1"/>
</dbReference>
<dbReference type="Proteomes" id="UP000011083">
    <property type="component" value="Unassembled WGS sequence"/>
</dbReference>
<dbReference type="VEuPathDB" id="AmoebaDB:ACA1_329480"/>
<evidence type="ECO:0000313" key="4">
    <source>
        <dbReference type="Proteomes" id="UP000011083"/>
    </source>
</evidence>
<feature type="compositionally biased region" description="Low complexity" evidence="2">
    <location>
        <begin position="161"/>
        <end position="209"/>
    </location>
</feature>
<evidence type="ECO:0000256" key="2">
    <source>
        <dbReference type="SAM" id="MobiDB-lite"/>
    </source>
</evidence>
<protein>
    <submittedName>
        <fullName evidence="3">Uncharacterized protein</fullName>
    </submittedName>
</protein>
<proteinExistence type="predicted"/>
<feature type="compositionally biased region" description="Low complexity" evidence="2">
    <location>
        <begin position="25"/>
        <end position="44"/>
    </location>
</feature>
<dbReference type="AlphaFoldDB" id="L8GHV2"/>
<dbReference type="GeneID" id="14913079"/>
<organism evidence="3 4">
    <name type="scientific">Acanthamoeba castellanii (strain ATCC 30010 / Neff)</name>
    <dbReference type="NCBI Taxonomy" id="1257118"/>
    <lineage>
        <taxon>Eukaryota</taxon>
        <taxon>Amoebozoa</taxon>
        <taxon>Discosea</taxon>
        <taxon>Longamoebia</taxon>
        <taxon>Centramoebida</taxon>
        <taxon>Acanthamoebidae</taxon>
        <taxon>Acanthamoeba</taxon>
    </lineage>
</organism>
<keyword evidence="4" id="KW-1185">Reference proteome</keyword>
<feature type="compositionally biased region" description="Polar residues" evidence="2">
    <location>
        <begin position="210"/>
        <end position="224"/>
    </location>
</feature>
<name>L8GHV2_ACACF</name>
<feature type="region of interest" description="Disordered" evidence="2">
    <location>
        <begin position="25"/>
        <end position="59"/>
    </location>
</feature>
<dbReference type="KEGG" id="acan:ACA1_329480"/>
<gene>
    <name evidence="3" type="ORF">ACA1_329480</name>
</gene>
<reference evidence="3 4" key="1">
    <citation type="journal article" date="2013" name="Genome Biol.">
        <title>Genome of Acanthamoeba castellanii highlights extensive lateral gene transfer and early evolution of tyrosine kinase signaling.</title>
        <authorList>
            <person name="Clarke M."/>
            <person name="Lohan A.J."/>
            <person name="Liu B."/>
            <person name="Lagkouvardos I."/>
            <person name="Roy S."/>
            <person name="Zafar N."/>
            <person name="Bertelli C."/>
            <person name="Schilde C."/>
            <person name="Kianianmomeni A."/>
            <person name="Burglin T.R."/>
            <person name="Frech C."/>
            <person name="Turcotte B."/>
            <person name="Kopec K.O."/>
            <person name="Synnott J.M."/>
            <person name="Choo C."/>
            <person name="Paponov I."/>
            <person name="Finkler A."/>
            <person name="Soon Heng Tan C."/>
            <person name="Hutchins A.P."/>
            <person name="Weinmeier T."/>
            <person name="Rattei T."/>
            <person name="Chu J.S."/>
            <person name="Gimenez G."/>
            <person name="Irimia M."/>
            <person name="Rigden D.J."/>
            <person name="Fitzpatrick D.A."/>
            <person name="Lorenzo-Morales J."/>
            <person name="Bateman A."/>
            <person name="Chiu C.H."/>
            <person name="Tang P."/>
            <person name="Hegemann P."/>
            <person name="Fromm H."/>
            <person name="Raoult D."/>
            <person name="Greub G."/>
            <person name="Miranda-Saavedra D."/>
            <person name="Chen N."/>
            <person name="Nash P."/>
            <person name="Ginger M.L."/>
            <person name="Horn M."/>
            <person name="Schaap P."/>
            <person name="Caler L."/>
            <person name="Loftus B."/>
        </authorList>
    </citation>
    <scope>NUCLEOTIDE SEQUENCE [LARGE SCALE GENOMIC DNA]</scope>
    <source>
        <strain evidence="3 4">Neff</strain>
    </source>
</reference>
<keyword evidence="1" id="KW-0175">Coiled coil</keyword>
<evidence type="ECO:0000256" key="1">
    <source>
        <dbReference type="SAM" id="Coils"/>
    </source>
</evidence>